<dbReference type="GO" id="GO:0004190">
    <property type="term" value="F:aspartic-type endopeptidase activity"/>
    <property type="evidence" value="ECO:0007669"/>
    <property type="project" value="UniProtKB-KW"/>
</dbReference>
<dbReference type="Pfam" id="PF14223">
    <property type="entry name" value="Retrotran_gag_2"/>
    <property type="match status" value="1"/>
</dbReference>
<dbReference type="InterPro" id="IPR029047">
    <property type="entry name" value="HSP70_peptide-bd_sf"/>
</dbReference>
<dbReference type="GO" id="GO:0003676">
    <property type="term" value="F:nucleic acid binding"/>
    <property type="evidence" value="ECO:0007669"/>
    <property type="project" value="InterPro"/>
</dbReference>
<dbReference type="GO" id="GO:0015074">
    <property type="term" value="P:DNA integration"/>
    <property type="evidence" value="ECO:0007669"/>
    <property type="project" value="InterPro"/>
</dbReference>
<dbReference type="PANTHER" id="PTHR19375">
    <property type="entry name" value="HEAT SHOCK PROTEIN 70KDA"/>
    <property type="match status" value="1"/>
</dbReference>
<dbReference type="SUPFAM" id="SSF53098">
    <property type="entry name" value="Ribonuclease H-like"/>
    <property type="match status" value="1"/>
</dbReference>
<keyword evidence="5" id="KW-0863">Zinc-finger</keyword>
<dbReference type="Pfam" id="PF00012">
    <property type="entry name" value="HSP70"/>
    <property type="match status" value="3"/>
</dbReference>
<dbReference type="Pfam" id="PF25597">
    <property type="entry name" value="SH3_retrovirus"/>
    <property type="match status" value="1"/>
</dbReference>
<proteinExistence type="inferred from homology"/>
<organism evidence="9 10">
    <name type="scientific">Centaurea solstitialis</name>
    <name type="common">yellow star-thistle</name>
    <dbReference type="NCBI Taxonomy" id="347529"/>
    <lineage>
        <taxon>Eukaryota</taxon>
        <taxon>Viridiplantae</taxon>
        <taxon>Streptophyta</taxon>
        <taxon>Embryophyta</taxon>
        <taxon>Tracheophyta</taxon>
        <taxon>Spermatophyta</taxon>
        <taxon>Magnoliopsida</taxon>
        <taxon>eudicotyledons</taxon>
        <taxon>Gunneridae</taxon>
        <taxon>Pentapetalae</taxon>
        <taxon>asterids</taxon>
        <taxon>campanulids</taxon>
        <taxon>Asterales</taxon>
        <taxon>Asteraceae</taxon>
        <taxon>Carduoideae</taxon>
        <taxon>Cardueae</taxon>
        <taxon>Centaureinae</taxon>
        <taxon>Centaurea</taxon>
    </lineage>
</organism>
<feature type="compositionally biased region" description="Acidic residues" evidence="6">
    <location>
        <begin position="1897"/>
        <end position="1909"/>
    </location>
</feature>
<dbReference type="Pfam" id="PF07727">
    <property type="entry name" value="RVT_2"/>
    <property type="match status" value="1"/>
</dbReference>
<feature type="region of interest" description="Disordered" evidence="6">
    <location>
        <begin position="1317"/>
        <end position="1356"/>
    </location>
</feature>
<dbReference type="InterPro" id="IPR036397">
    <property type="entry name" value="RNaseH_sf"/>
</dbReference>
<evidence type="ECO:0000256" key="3">
    <source>
        <dbReference type="ARBA" id="ARBA00022750"/>
    </source>
</evidence>
<comment type="similarity">
    <text evidence="1">Belongs to the heat shock protein 70 family.</text>
</comment>
<sequence>MAVKGGDESPAIGIDLGTTYSCVAAWRRDRVEIIPNDQGNRITPSSVAFLNEERLIGDGAKNKAPMNPTNTIFDAKRLIGRRFNDPIVQNDMKLWPFKVIEGPTDTPKIVVTYKGQEKEFLAEEISSMILYKMKETAEAYLEKTVKDAVVTVPAYFNDSQRQATKDAGTIAGLNVIRLINEPTAAAIAYGLDKDYNIIGKMNVVVFDLGGGTFDVSLLTMADEGNFEVKAVAGDTHLGGQDFDNRMVTHCVQEFKKRWKKDLTGNHRALGRLRFACEKAKRILSCSTQTSIELDCLHEGIDFSMNFSRAKFEELNMGSFNNCIKTLEACLNDAKMDKSCVHKVILVGGSTRIPKIQSMLVEFFDGKELCKSLNPDEAVAYGAAVMAAKLSGNSDHRVRDLVLYDVTPLSLGAEKVNGVMSVLIPRNTPIPAKRTADFYTVLDNQVFMNLDVYQGERSKSTDNHLLGKFRISGIPCAPKRVQIVRDCFEVDANGILTVTAEILSTGKTESLIITNESGRLSKEEIEKMVKDAEKYKEEDQEFRKKADAINALEDCLYHLKNIIQEENIKKRARPEILNDMENTIADTTDWLADNKDASVDDLRRKKEVIVSNLTDDRALISRLEIYSYILTTIAVTFDSAVRALNYRKEMEENHDLSEASITLDMSQGRGGNHSPAIGIDLGTTYSCVAVWSRDRVEIIPNDQGNRITPSSVAFVDEERLIGDGAKNQGSTNPTNTIFDAKRLIGRRFSDSIVQQDMKLWPFKVIQGPTDTPKIVVSYKGQQKEFLAEEISSMILCKMKETAEAYLEKAVKDAVITVPAYFNDSQRQATKDAGTIAGLNILRLINEPTAAAIAYGLDKDYNIIGKMNVVVFDLGGGTFDVSLLTMAEGGNFEVKAVAGDTHLGGQDFDTCMVTHCVQEFKKRWKKDLTGNHRALGRLRSACEKAKRILSCTTHTAIELDCLHEGIDFSLKFSRAKFEELNMGSFNKCINTLEACLRDAKMDKSCVDKVILVGGSTRIPKIQRMLLEFFDGKELCKSLNPDEAVAYGAAVMAAKLSGNNSDNRVRDLVLYDVTPLSLGVNVIGNSRVQQSGIRARFLDIVGTTNTMGDLQVVGGIKKLNNSNYNTWATCMMSYLQGQDLWEVVGGSETTPPQEDANGALRKWRIKAGKAMFALKTTVEEEMLEHIRDEKTPKEAWDTFVTLFSKKNDTRLQLLENELLSISQRDMTIAQYFHKVKSICREISELDPKSVIGEDRMKRIIIHGLRPEYRSFVIAVQGWPVQPSLVEFENLLASQEAMAKQMSGITLKSEEEALYTSKSWSNSKPVAKGGYKNSDKAKCHQGTTQPWRAQKTDHKSSRGKRFEGNCNNCGKWGHMSKNCWFKKKSVESNIVTSKNEIEDEWDVEALCVMEENELALTTTMGRHIDYENDWIVDSGCSNHMTGDQKKLRDAKEYKGSRVVQTANNARLPIAQIGKTMIMPGNKADMITLQNVFHVPGMKKNLLSVSQLTSLGNYVLFGPEDVKVYKDIKISEKPTIEGRKVESVYVLSAESAYVDKTRKNETADLWHARLGHVGYHKLKVIMEKSVLNGLPQLDVKTDVVCAGCQYGKAHQLPYKESKFRAKKPLELVHSDVFGPVKQTSISGMRYMVTFIDDYSRYVWVFFMKEKSDTFSKFKEFKTTVEGEVRTKIRCLRSDNGGEYTSEEFKRYLQECGIRHQFTCANTPQQNGVAERKNRHLAEICRSMLHAKNVPGRFWAEAMRTAAHVINKLPQPRLGFISPFETLWNMKPTVSYFRVFGCICYVFVPSHLRSKFDKKAVRCIFVGYDNQRKGWRCCDPTSGRCYTSRDVVFDEASSWWSSEKKALPDSKNIEEILQEKMGEQTAHIWSSIDAPDDSSDIDVIEQEETQSCEAGEEETPSPQLRRSKRIPRPNPKYANTAILEDNVKEPETYEEASQNKAWQKAMKEEITALEQNQTWELVPRPRDIKPISCKWVYKIKRRPDGSVERYKARLVARGFSQQYGLDYDETFSPVAKITTVRVLLALAASKDWKLWQMDVKNAFLHGELDREIYMDQPKGFEDATNSNHVCKLRKALYGLKQAPRAWYGKIAEFLTRSGYSVAHADSSLFIKEREGKLAIVLVYVDDLIITGDDKREIHQTRANLSVRFQMKELGELKHFLGLEVDRTKEGLFLCQQKYTRDILQKFGMMECKPASTPIEPNAKFAHEGKELDDGMMYRQLVGSLIYLTLSRPDISYAVGVMSRYMQSPRKPHLDAARRILRYIKGTIDYGLIYRRGEDCKLVGYCDADYAGDHDTRRSTTGYVFKLGSGTISWCSKRQPTVSLSTTEAEYRAAAAAAQESIWLMILMKDLHQNFDYAVPLHCDNRSAICLAENPVFHARTKHVEVHYHFIREKVLNEEIEMQQIKTEDQVADLFTKGLSVGKFKDFCCQLNMSRVQQNTPIPARKSKSYTTTYDNQSEIYINIYQGERSRATDNHLLGKFTISGIPPALKGVPGVQECLEIDANGILTVTAEILSTGKTEKLTIANKNGRLSKDEIEKMVKDAEKYKHEDQEFKKKADARNTLEDCLYDMKNMIQEYNNIKKRARPEILKDMENTIGDTTDWLAENKDASVDDLQRKKVCLESVRKRIF</sequence>
<reference evidence="9" key="1">
    <citation type="submission" date="2023-03" db="EMBL/GenBank/DDBJ databases">
        <title>Chromosome-scale reference genome and RAD-based genetic map of yellow starthistle (Centaurea solstitialis) reveal putative structural variation and QTLs associated with invader traits.</title>
        <authorList>
            <person name="Reatini B."/>
            <person name="Cang F.A."/>
            <person name="Jiang Q."/>
            <person name="Mckibben M.T.W."/>
            <person name="Barker M.S."/>
            <person name="Rieseberg L.H."/>
            <person name="Dlugosch K.M."/>
        </authorList>
    </citation>
    <scope>NUCLEOTIDE SEQUENCE</scope>
    <source>
        <strain evidence="9">CAN-66</strain>
        <tissue evidence="9">Leaf</tissue>
    </source>
</reference>
<dbReference type="InterPro" id="IPR001584">
    <property type="entry name" value="Integrase_cat-core"/>
</dbReference>
<dbReference type="PROSITE" id="PS50994">
    <property type="entry name" value="INTEGRASE"/>
    <property type="match status" value="1"/>
</dbReference>
<keyword evidence="5" id="KW-0862">Zinc</keyword>
<dbReference type="InterPro" id="IPR013126">
    <property type="entry name" value="Hsp_70_fam"/>
</dbReference>
<dbReference type="PRINTS" id="PR00301">
    <property type="entry name" value="HEATSHOCK70"/>
</dbReference>
<dbReference type="InterPro" id="IPR012337">
    <property type="entry name" value="RNaseH-like_sf"/>
</dbReference>
<dbReference type="Gene3D" id="2.60.34.10">
    <property type="entry name" value="Substrate Binding Domain Of DNAk, Chain A, domain 1"/>
    <property type="match status" value="2"/>
</dbReference>
<protein>
    <submittedName>
        <fullName evidence="9">Uncharacterized protein</fullName>
    </submittedName>
</protein>
<dbReference type="Pfam" id="PF00665">
    <property type="entry name" value="rve"/>
    <property type="match status" value="1"/>
</dbReference>
<dbReference type="InterPro" id="IPR043129">
    <property type="entry name" value="ATPase_NBD"/>
</dbReference>
<dbReference type="PROSITE" id="PS00297">
    <property type="entry name" value="HSP70_1"/>
    <property type="match status" value="2"/>
</dbReference>
<feature type="region of interest" description="Disordered" evidence="6">
    <location>
        <begin position="1897"/>
        <end position="1929"/>
    </location>
</feature>
<dbReference type="InterPro" id="IPR054722">
    <property type="entry name" value="PolX-like_BBD"/>
</dbReference>
<dbReference type="Proteomes" id="UP001172457">
    <property type="component" value="Chromosome 6"/>
</dbReference>
<dbReference type="Gene3D" id="3.30.30.30">
    <property type="match status" value="2"/>
</dbReference>
<dbReference type="InterPro" id="IPR057670">
    <property type="entry name" value="SH3_retrovirus"/>
</dbReference>
<dbReference type="PROSITE" id="PS01036">
    <property type="entry name" value="HSP70_3"/>
    <property type="match status" value="2"/>
</dbReference>
<keyword evidence="2" id="KW-0547">Nucleotide-binding</keyword>
<dbReference type="FunFam" id="3.30.30.30:FF:000001">
    <property type="entry name" value="heat shock 70 kDa protein-like"/>
    <property type="match status" value="2"/>
</dbReference>
<evidence type="ECO:0000313" key="10">
    <source>
        <dbReference type="Proteomes" id="UP001172457"/>
    </source>
</evidence>
<dbReference type="GO" id="GO:0008270">
    <property type="term" value="F:zinc ion binding"/>
    <property type="evidence" value="ECO:0007669"/>
    <property type="project" value="UniProtKB-KW"/>
</dbReference>
<keyword evidence="3" id="KW-0378">Hydrolase</keyword>
<evidence type="ECO:0000313" key="9">
    <source>
        <dbReference type="EMBL" id="KAJ9545232.1"/>
    </source>
</evidence>
<dbReference type="InterPro" id="IPR018181">
    <property type="entry name" value="Heat_shock_70_CS"/>
</dbReference>
<dbReference type="FunFam" id="3.30.420.40:FF:000026">
    <property type="entry name" value="Heat shock protein 70"/>
    <property type="match status" value="2"/>
</dbReference>
<evidence type="ECO:0000259" key="7">
    <source>
        <dbReference type="PROSITE" id="PS50158"/>
    </source>
</evidence>
<dbReference type="FunFam" id="3.90.640.10:FF:000002">
    <property type="entry name" value="Heat shock 70 kDa"/>
    <property type="match status" value="2"/>
</dbReference>
<dbReference type="SUPFAM" id="SSF100920">
    <property type="entry name" value="Heat shock protein 70kD (HSP70), peptide-binding domain"/>
    <property type="match status" value="2"/>
</dbReference>
<dbReference type="Gene3D" id="3.30.420.10">
    <property type="entry name" value="Ribonuclease H-like superfamily/Ribonuclease H"/>
    <property type="match status" value="1"/>
</dbReference>
<comment type="caution">
    <text evidence="9">The sequence shown here is derived from an EMBL/GenBank/DDBJ whole genome shotgun (WGS) entry which is preliminary data.</text>
</comment>
<keyword evidence="10" id="KW-1185">Reference proteome</keyword>
<keyword evidence="3" id="KW-0645">Protease</keyword>
<dbReference type="SUPFAM" id="SSF53067">
    <property type="entry name" value="Actin-like ATPase domain"/>
    <property type="match status" value="4"/>
</dbReference>
<dbReference type="GO" id="GO:0005524">
    <property type="term" value="F:ATP binding"/>
    <property type="evidence" value="ECO:0007669"/>
    <property type="project" value="UniProtKB-KW"/>
</dbReference>
<dbReference type="PROSITE" id="PS50158">
    <property type="entry name" value="ZF_CCHC"/>
    <property type="match status" value="1"/>
</dbReference>
<evidence type="ECO:0000256" key="1">
    <source>
        <dbReference type="ARBA" id="ARBA00007381"/>
    </source>
</evidence>
<feature type="domain" description="CCHC-type" evidence="7">
    <location>
        <begin position="1362"/>
        <end position="1375"/>
    </location>
</feature>
<evidence type="ECO:0000259" key="8">
    <source>
        <dbReference type="PROSITE" id="PS50994"/>
    </source>
</evidence>
<dbReference type="Gene3D" id="3.30.420.40">
    <property type="match status" value="4"/>
</dbReference>
<dbReference type="InterPro" id="IPR013103">
    <property type="entry name" value="RVT_2"/>
</dbReference>
<dbReference type="Pfam" id="PF22936">
    <property type="entry name" value="Pol_BBD"/>
    <property type="match status" value="1"/>
</dbReference>
<evidence type="ECO:0000256" key="4">
    <source>
        <dbReference type="ARBA" id="ARBA00022840"/>
    </source>
</evidence>
<feature type="domain" description="Integrase catalytic" evidence="8">
    <location>
        <begin position="1615"/>
        <end position="1781"/>
    </location>
</feature>
<dbReference type="Gene3D" id="1.20.1270.10">
    <property type="match status" value="2"/>
</dbReference>
<dbReference type="CDD" id="cd09272">
    <property type="entry name" value="RNase_HI_RT_Ty1"/>
    <property type="match status" value="1"/>
</dbReference>
<dbReference type="InterPro" id="IPR029048">
    <property type="entry name" value="HSP70_C_sf"/>
</dbReference>
<keyword evidence="4" id="KW-0067">ATP-binding</keyword>
<dbReference type="InterPro" id="IPR001878">
    <property type="entry name" value="Znf_CCHC"/>
</dbReference>
<evidence type="ECO:0000256" key="2">
    <source>
        <dbReference type="ARBA" id="ARBA00022741"/>
    </source>
</evidence>
<dbReference type="GO" id="GO:0140662">
    <property type="term" value="F:ATP-dependent protein folding chaperone"/>
    <property type="evidence" value="ECO:0007669"/>
    <property type="project" value="InterPro"/>
</dbReference>
<dbReference type="InterPro" id="IPR043502">
    <property type="entry name" value="DNA/RNA_pol_sf"/>
</dbReference>
<accession>A0AA38T5K9</accession>
<evidence type="ECO:0000256" key="6">
    <source>
        <dbReference type="SAM" id="MobiDB-lite"/>
    </source>
</evidence>
<dbReference type="SUPFAM" id="SSF100934">
    <property type="entry name" value="Heat shock protein 70kD (HSP70), C-terminal subdomain"/>
    <property type="match status" value="2"/>
</dbReference>
<keyword evidence="3" id="KW-0064">Aspartyl protease</keyword>
<dbReference type="FunFam" id="2.60.34.10:FF:000012">
    <property type="entry name" value="Heat shock 70 kDa protein"/>
    <property type="match status" value="1"/>
</dbReference>
<dbReference type="Gene3D" id="3.90.640.10">
    <property type="entry name" value="Actin, Chain A, domain 4"/>
    <property type="match status" value="2"/>
</dbReference>
<dbReference type="InterPro" id="IPR025724">
    <property type="entry name" value="GAG-pre-integrase_dom"/>
</dbReference>
<dbReference type="SUPFAM" id="SSF56672">
    <property type="entry name" value="DNA/RNA polymerases"/>
    <property type="match status" value="1"/>
</dbReference>
<dbReference type="EMBL" id="JARYMX010000006">
    <property type="protein sequence ID" value="KAJ9545232.1"/>
    <property type="molecule type" value="Genomic_DNA"/>
</dbReference>
<keyword evidence="5" id="KW-0479">Metal-binding</keyword>
<feature type="compositionally biased region" description="Basic and acidic residues" evidence="6">
    <location>
        <begin position="1346"/>
        <end position="1356"/>
    </location>
</feature>
<gene>
    <name evidence="9" type="ORF">OSB04_024939</name>
</gene>
<evidence type="ECO:0000256" key="5">
    <source>
        <dbReference type="PROSITE-ProRule" id="PRU00047"/>
    </source>
</evidence>
<dbReference type="PROSITE" id="PS00329">
    <property type="entry name" value="HSP70_2"/>
    <property type="match status" value="2"/>
</dbReference>
<dbReference type="Pfam" id="PF13976">
    <property type="entry name" value="gag_pre-integrs"/>
    <property type="match status" value="1"/>
</dbReference>
<name>A0AA38T5K9_9ASTR</name>